<name>A0A835L0H2_SPOEX</name>
<accession>A0A835L0H2</accession>
<evidence type="ECO:0000259" key="3">
    <source>
        <dbReference type="PROSITE" id="PS50158"/>
    </source>
</evidence>
<dbReference type="EMBL" id="JACKWZ010000224">
    <property type="protein sequence ID" value="KAF9411464.1"/>
    <property type="molecule type" value="Genomic_DNA"/>
</dbReference>
<keyword evidence="1" id="KW-0862">Zinc</keyword>
<feature type="domain" description="CCHC-type" evidence="3">
    <location>
        <begin position="252"/>
        <end position="267"/>
    </location>
</feature>
<evidence type="ECO:0000256" key="1">
    <source>
        <dbReference type="PROSITE-ProRule" id="PRU00047"/>
    </source>
</evidence>
<proteinExistence type="predicted"/>
<feature type="compositionally biased region" description="Polar residues" evidence="2">
    <location>
        <begin position="1"/>
        <end position="17"/>
    </location>
</feature>
<feature type="region of interest" description="Disordered" evidence="2">
    <location>
        <begin position="398"/>
        <end position="420"/>
    </location>
</feature>
<feature type="compositionally biased region" description="Acidic residues" evidence="2">
    <location>
        <begin position="18"/>
        <end position="29"/>
    </location>
</feature>
<evidence type="ECO:0000313" key="5">
    <source>
        <dbReference type="Proteomes" id="UP000648187"/>
    </source>
</evidence>
<reference evidence="4" key="1">
    <citation type="submission" date="2020-08" db="EMBL/GenBank/DDBJ databases">
        <title>Spodoptera exigua strain:BAW_Kor-Di-RS1 Genome sequencing and assembly.</title>
        <authorList>
            <person name="Kim J."/>
            <person name="Nam H.Y."/>
            <person name="Kwon M."/>
            <person name="Choi J.H."/>
            <person name="Cho S.R."/>
            <person name="Kim G.-H."/>
        </authorList>
    </citation>
    <scope>NUCLEOTIDE SEQUENCE</scope>
    <source>
        <strain evidence="4">BAW_Kor-Di-RS1</strain>
        <tissue evidence="4">Whole-body</tissue>
    </source>
</reference>
<feature type="region of interest" description="Disordered" evidence="2">
    <location>
        <begin position="1"/>
        <end position="63"/>
    </location>
</feature>
<feature type="compositionally biased region" description="Basic and acidic residues" evidence="2">
    <location>
        <begin position="30"/>
        <end position="58"/>
    </location>
</feature>
<protein>
    <recommendedName>
        <fullName evidence="3">CCHC-type domain-containing protein</fullName>
    </recommendedName>
</protein>
<dbReference type="Proteomes" id="UP000648187">
    <property type="component" value="Unassembled WGS sequence"/>
</dbReference>
<dbReference type="PROSITE" id="PS50158">
    <property type="entry name" value="ZF_CCHC"/>
    <property type="match status" value="1"/>
</dbReference>
<dbReference type="GO" id="GO:0008270">
    <property type="term" value="F:zinc ion binding"/>
    <property type="evidence" value="ECO:0007669"/>
    <property type="project" value="UniProtKB-KW"/>
</dbReference>
<evidence type="ECO:0000313" key="4">
    <source>
        <dbReference type="EMBL" id="KAF9411464.1"/>
    </source>
</evidence>
<sequence>MGEEQTNIDFCYTSSSEIMEEDIGDENEQQVDKSLTEERSLNKRGNSEQRMPEKRGRQDDDEVVEDDEGFVTIVRGHKRAARRDSKEVLKETTEVEECVVCVTSNKERFPKQFGMAKWLRGSGIENITKMSYKGPYKILIHFENRESALQLISSTKLHEFEYRAYIINELQLAYGILRQVDLEMEEKEILDNLRCEFEIQSVKRLKRLDNSGKWIDSETIRICFKSSTLPTYVYGYGCRFQVEPFTFPVSQCSSCWKYGHLSRSCPNKYLTCPKCAGKHANCETTIYVCVNCKGPHMALNKICPIFIKEKAIRDIMTKNRCTYRTALETYNKKVEYLKNPMHQNDLHKVDKQVNHNNIMQTSSQINITQEASNDNLNRFFITTDAIIHNEIPTSESCAEVDETGQDSHPCYNNSKKRNKLRKHNLDEQRPKPYWNPSLSKLVAERRLALSQFRKNPTPRNLTILENKTQKAKTAIRQAKLHSWQDYCSSINEQTSSSEMWKRMRWAKGFRSPREENRVKIA</sequence>
<comment type="caution">
    <text evidence="4">The sequence shown here is derived from an EMBL/GenBank/DDBJ whole genome shotgun (WGS) entry which is preliminary data.</text>
</comment>
<gene>
    <name evidence="4" type="ORF">HW555_009759</name>
</gene>
<keyword evidence="5" id="KW-1185">Reference proteome</keyword>
<organism evidence="4 5">
    <name type="scientific">Spodoptera exigua</name>
    <name type="common">Beet armyworm</name>
    <name type="synonym">Noctua fulgens</name>
    <dbReference type="NCBI Taxonomy" id="7107"/>
    <lineage>
        <taxon>Eukaryota</taxon>
        <taxon>Metazoa</taxon>
        <taxon>Ecdysozoa</taxon>
        <taxon>Arthropoda</taxon>
        <taxon>Hexapoda</taxon>
        <taxon>Insecta</taxon>
        <taxon>Pterygota</taxon>
        <taxon>Neoptera</taxon>
        <taxon>Endopterygota</taxon>
        <taxon>Lepidoptera</taxon>
        <taxon>Glossata</taxon>
        <taxon>Ditrysia</taxon>
        <taxon>Noctuoidea</taxon>
        <taxon>Noctuidae</taxon>
        <taxon>Amphipyrinae</taxon>
        <taxon>Spodoptera</taxon>
    </lineage>
</organism>
<dbReference type="AlphaFoldDB" id="A0A835L0H2"/>
<dbReference type="GO" id="GO:0003676">
    <property type="term" value="F:nucleic acid binding"/>
    <property type="evidence" value="ECO:0007669"/>
    <property type="project" value="InterPro"/>
</dbReference>
<keyword evidence="1" id="KW-0479">Metal-binding</keyword>
<dbReference type="InterPro" id="IPR001878">
    <property type="entry name" value="Znf_CCHC"/>
</dbReference>
<keyword evidence="1" id="KW-0863">Zinc-finger</keyword>
<evidence type="ECO:0000256" key="2">
    <source>
        <dbReference type="SAM" id="MobiDB-lite"/>
    </source>
</evidence>